<dbReference type="PRINTS" id="PR00080">
    <property type="entry name" value="SDRFAMILY"/>
</dbReference>
<dbReference type="InterPro" id="IPR002347">
    <property type="entry name" value="SDR_fam"/>
</dbReference>
<dbReference type="Proteomes" id="UP000603200">
    <property type="component" value="Unassembled WGS sequence"/>
</dbReference>
<dbReference type="PRINTS" id="PR00081">
    <property type="entry name" value="GDHRDH"/>
</dbReference>
<name>A0ABQ4A170_9ACTN</name>
<dbReference type="PROSITE" id="PS00061">
    <property type="entry name" value="ADH_SHORT"/>
    <property type="match status" value="1"/>
</dbReference>
<dbReference type="SUPFAM" id="SSF51735">
    <property type="entry name" value="NAD(P)-binding Rossmann-fold domains"/>
    <property type="match status" value="1"/>
</dbReference>
<proteinExistence type="inferred from homology"/>
<dbReference type="InterPro" id="IPR036291">
    <property type="entry name" value="NAD(P)-bd_dom_sf"/>
</dbReference>
<dbReference type="PANTHER" id="PTHR43391:SF91">
    <property type="entry name" value="OS04G0390700 PROTEIN"/>
    <property type="match status" value="1"/>
</dbReference>
<dbReference type="Pfam" id="PF00106">
    <property type="entry name" value="adh_short"/>
    <property type="match status" value="1"/>
</dbReference>
<comment type="caution">
    <text evidence="4">The sequence shown here is derived from an EMBL/GenBank/DDBJ whole genome shotgun (WGS) entry which is preliminary data.</text>
</comment>
<evidence type="ECO:0000256" key="3">
    <source>
        <dbReference type="RuleBase" id="RU000363"/>
    </source>
</evidence>
<protein>
    <submittedName>
        <fullName evidence="4">Short-chain dehydrogenase</fullName>
    </submittedName>
</protein>
<evidence type="ECO:0000313" key="4">
    <source>
        <dbReference type="EMBL" id="GIE24605.1"/>
    </source>
</evidence>
<dbReference type="InterPro" id="IPR020904">
    <property type="entry name" value="Sc_DH/Rdtase_CS"/>
</dbReference>
<gene>
    <name evidence="4" type="ORF">Ahu01nite_077070</name>
</gene>
<comment type="similarity">
    <text evidence="1 3">Belongs to the short-chain dehydrogenases/reductases (SDR) family.</text>
</comment>
<sequence length="238" mass="24386">MTGVGAENLGHHFVEQLVARGAKRVYATARRPELIDVPGVEVLHLDLTDRESINAAAAVARDVDLLVNNAAVFAAGLNFTDGDPALIRGLFDTNVHGTLDVIRAFAPGLAANGGGAILNVLSSAAWATLDGINVYGASKAAAWSMTNGLRSELAGQGTFVSALIFGMAATPPLRAFADAVAGPGVLDALMTDPAVIVGRALDGLESGRLEILADQLAIDAKAALSSDAESVYQTLGAR</sequence>
<dbReference type="EMBL" id="BOMN01000112">
    <property type="protein sequence ID" value="GIE24605.1"/>
    <property type="molecule type" value="Genomic_DNA"/>
</dbReference>
<dbReference type="PANTHER" id="PTHR43391">
    <property type="entry name" value="RETINOL DEHYDROGENASE-RELATED"/>
    <property type="match status" value="1"/>
</dbReference>
<organism evidence="4 5">
    <name type="scientific">Winogradskya humida</name>
    <dbReference type="NCBI Taxonomy" id="113566"/>
    <lineage>
        <taxon>Bacteria</taxon>
        <taxon>Bacillati</taxon>
        <taxon>Actinomycetota</taxon>
        <taxon>Actinomycetes</taxon>
        <taxon>Micromonosporales</taxon>
        <taxon>Micromonosporaceae</taxon>
        <taxon>Winogradskya</taxon>
    </lineage>
</organism>
<keyword evidence="5" id="KW-1185">Reference proteome</keyword>
<reference evidence="4 5" key="1">
    <citation type="submission" date="2021-01" db="EMBL/GenBank/DDBJ databases">
        <title>Whole genome shotgun sequence of Actinoplanes humidus NBRC 14915.</title>
        <authorList>
            <person name="Komaki H."/>
            <person name="Tamura T."/>
        </authorList>
    </citation>
    <scope>NUCLEOTIDE SEQUENCE [LARGE SCALE GENOMIC DNA]</scope>
    <source>
        <strain evidence="4 5">NBRC 14915</strain>
    </source>
</reference>
<dbReference type="Gene3D" id="3.40.50.720">
    <property type="entry name" value="NAD(P)-binding Rossmann-like Domain"/>
    <property type="match status" value="1"/>
</dbReference>
<keyword evidence="2" id="KW-0560">Oxidoreductase</keyword>
<evidence type="ECO:0000256" key="2">
    <source>
        <dbReference type="ARBA" id="ARBA00023002"/>
    </source>
</evidence>
<evidence type="ECO:0000313" key="5">
    <source>
        <dbReference type="Proteomes" id="UP000603200"/>
    </source>
</evidence>
<accession>A0ABQ4A170</accession>
<evidence type="ECO:0000256" key="1">
    <source>
        <dbReference type="ARBA" id="ARBA00006484"/>
    </source>
</evidence>